<protein>
    <recommendedName>
        <fullName evidence="1">Retrovirus-related Pol polyprotein from transposon TNT 1-94-like beta-barrel domain-containing protein</fullName>
    </recommendedName>
</protein>
<dbReference type="Proteomes" id="UP000032141">
    <property type="component" value="Unassembled WGS sequence"/>
</dbReference>
<dbReference type="AlphaFoldDB" id="A0A0D2ZYD5"/>
<sequence length="171" mass="19227">MSYNTSISILDRSSGVIGNGLNESTPQIKFESGLPFMISFAMGTEMFAEIIQNIQIPSMLKTYTSNKLDKKMPYGNLTENDMCAMVTELNTIENNSKDWWYDTGATTHICIDKDMFSTYQKCNDKQRLLMSNTGSSVIEGCGEVKLALTFGQEIILKNVKYVPDMRKNLIS</sequence>
<dbReference type="HOGENOM" id="CLU_1566877_0_0_1"/>
<dbReference type="InterPro" id="IPR054722">
    <property type="entry name" value="PolX-like_BBD"/>
</dbReference>
<feature type="domain" description="Retrovirus-related Pol polyprotein from transposon TNT 1-94-like beta-barrel" evidence="1">
    <location>
        <begin position="99"/>
        <end position="171"/>
    </location>
</feature>
<reference evidence="2" key="2">
    <citation type="submission" date="2015-06" db="UniProtKB">
        <authorList>
            <consortium name="EnsemblPlants"/>
        </authorList>
    </citation>
    <scope>IDENTIFICATION</scope>
</reference>
<name>A0A0D2ZYD5_BRAOL</name>
<dbReference type="PANTHER" id="PTHR47592">
    <property type="entry name" value="PBF68 PROTEIN"/>
    <property type="match status" value="1"/>
</dbReference>
<dbReference type="Gramene" id="Bo08524s010.1">
    <property type="protein sequence ID" value="Bo08524s010.1"/>
    <property type="gene ID" value="Bo08524s010"/>
</dbReference>
<accession>A0A0D2ZYD5</accession>
<evidence type="ECO:0000313" key="3">
    <source>
        <dbReference type="Proteomes" id="UP000032141"/>
    </source>
</evidence>
<reference evidence="2" key="1">
    <citation type="journal article" date="2014" name="Genome Biol.">
        <title>Transcriptome and methylome profiling reveals relics of genome dominance in the mesopolyploid Brassica oleracea.</title>
        <authorList>
            <person name="Parkin I.A."/>
            <person name="Koh C."/>
            <person name="Tang H."/>
            <person name="Robinson S.J."/>
            <person name="Kagale S."/>
            <person name="Clarke W.E."/>
            <person name="Town C.D."/>
            <person name="Nixon J."/>
            <person name="Krishnakumar V."/>
            <person name="Bidwell S.L."/>
            <person name="Denoeud F."/>
            <person name="Belcram H."/>
            <person name="Links M.G."/>
            <person name="Just J."/>
            <person name="Clarke C."/>
            <person name="Bender T."/>
            <person name="Huebert T."/>
            <person name="Mason A.S."/>
            <person name="Pires J.C."/>
            <person name="Barker G."/>
            <person name="Moore J."/>
            <person name="Walley P.G."/>
            <person name="Manoli S."/>
            <person name="Batley J."/>
            <person name="Edwards D."/>
            <person name="Nelson M.N."/>
            <person name="Wang X."/>
            <person name="Paterson A.H."/>
            <person name="King G."/>
            <person name="Bancroft I."/>
            <person name="Chalhoub B."/>
            <person name="Sharpe A.G."/>
        </authorList>
    </citation>
    <scope>NUCLEOTIDE SEQUENCE [LARGE SCALE GENOMIC DNA]</scope>
    <source>
        <strain evidence="2">cv. TO1000</strain>
    </source>
</reference>
<evidence type="ECO:0000259" key="1">
    <source>
        <dbReference type="Pfam" id="PF22936"/>
    </source>
</evidence>
<dbReference type="EnsemblPlants" id="Bo08524s010.1">
    <property type="protein sequence ID" value="Bo08524s010.1"/>
    <property type="gene ID" value="Bo08524s010"/>
</dbReference>
<evidence type="ECO:0000313" key="2">
    <source>
        <dbReference type="EnsemblPlants" id="Bo08524s010.1"/>
    </source>
</evidence>
<organism evidence="2 3">
    <name type="scientific">Brassica oleracea var. oleracea</name>
    <dbReference type="NCBI Taxonomy" id="109376"/>
    <lineage>
        <taxon>Eukaryota</taxon>
        <taxon>Viridiplantae</taxon>
        <taxon>Streptophyta</taxon>
        <taxon>Embryophyta</taxon>
        <taxon>Tracheophyta</taxon>
        <taxon>Spermatophyta</taxon>
        <taxon>Magnoliopsida</taxon>
        <taxon>eudicotyledons</taxon>
        <taxon>Gunneridae</taxon>
        <taxon>Pentapetalae</taxon>
        <taxon>rosids</taxon>
        <taxon>malvids</taxon>
        <taxon>Brassicales</taxon>
        <taxon>Brassicaceae</taxon>
        <taxon>Brassiceae</taxon>
        <taxon>Brassica</taxon>
    </lineage>
</organism>
<dbReference type="Pfam" id="PF22936">
    <property type="entry name" value="Pol_BBD"/>
    <property type="match status" value="1"/>
</dbReference>
<dbReference type="PANTHER" id="PTHR47592:SF24">
    <property type="entry name" value="BNACNNG30200D PROTEIN"/>
    <property type="match status" value="1"/>
</dbReference>
<keyword evidence="3" id="KW-1185">Reference proteome</keyword>
<proteinExistence type="predicted"/>